<dbReference type="OrthoDB" id="655030at2759"/>
<feature type="non-terminal residue" evidence="7">
    <location>
        <position position="546"/>
    </location>
</feature>
<dbReference type="Gene3D" id="3.50.50.60">
    <property type="entry name" value="FAD/NAD(P)-binding domain"/>
    <property type="match status" value="2"/>
</dbReference>
<feature type="region of interest" description="Disordered" evidence="5">
    <location>
        <begin position="148"/>
        <end position="181"/>
    </location>
</feature>
<feature type="region of interest" description="Disordered" evidence="5">
    <location>
        <begin position="231"/>
        <end position="252"/>
    </location>
</feature>
<evidence type="ECO:0000313" key="7">
    <source>
        <dbReference type="EMBL" id="KAF9936237.1"/>
    </source>
</evidence>
<dbReference type="GO" id="GO:0071949">
    <property type="term" value="F:FAD binding"/>
    <property type="evidence" value="ECO:0007669"/>
    <property type="project" value="InterPro"/>
</dbReference>
<dbReference type="Proteomes" id="UP000749646">
    <property type="component" value="Unassembled WGS sequence"/>
</dbReference>
<evidence type="ECO:0000256" key="4">
    <source>
        <dbReference type="ARBA" id="ARBA00023002"/>
    </source>
</evidence>
<protein>
    <recommendedName>
        <fullName evidence="6">FAD-binding domain-containing protein</fullName>
    </recommendedName>
</protein>
<proteinExistence type="inferred from homology"/>
<organism evidence="7 8">
    <name type="scientific">Modicella reniformis</name>
    <dbReference type="NCBI Taxonomy" id="1440133"/>
    <lineage>
        <taxon>Eukaryota</taxon>
        <taxon>Fungi</taxon>
        <taxon>Fungi incertae sedis</taxon>
        <taxon>Mucoromycota</taxon>
        <taxon>Mortierellomycotina</taxon>
        <taxon>Mortierellomycetes</taxon>
        <taxon>Mortierellales</taxon>
        <taxon>Mortierellaceae</taxon>
        <taxon>Modicella</taxon>
    </lineage>
</organism>
<feature type="domain" description="FAD-binding" evidence="6">
    <location>
        <begin position="320"/>
        <end position="367"/>
    </location>
</feature>
<keyword evidence="3" id="KW-0274">FAD</keyword>
<keyword evidence="2" id="KW-0285">Flavoprotein</keyword>
<evidence type="ECO:0000256" key="3">
    <source>
        <dbReference type="ARBA" id="ARBA00022827"/>
    </source>
</evidence>
<reference evidence="7" key="1">
    <citation type="journal article" date="2020" name="Fungal Divers.">
        <title>Resolving the Mortierellaceae phylogeny through synthesis of multi-gene phylogenetics and phylogenomics.</title>
        <authorList>
            <person name="Vandepol N."/>
            <person name="Liber J."/>
            <person name="Desiro A."/>
            <person name="Na H."/>
            <person name="Kennedy M."/>
            <person name="Barry K."/>
            <person name="Grigoriev I.V."/>
            <person name="Miller A.N."/>
            <person name="O'Donnell K."/>
            <person name="Stajich J.E."/>
            <person name="Bonito G."/>
        </authorList>
    </citation>
    <scope>NUCLEOTIDE SEQUENCE</scope>
    <source>
        <strain evidence="7">MES-2147</strain>
    </source>
</reference>
<dbReference type="InterPro" id="IPR050562">
    <property type="entry name" value="FAD_mOase_fung"/>
</dbReference>
<name>A0A9P6ILP0_9FUNG</name>
<dbReference type="EMBL" id="JAAAHW010009796">
    <property type="protein sequence ID" value="KAF9936237.1"/>
    <property type="molecule type" value="Genomic_DNA"/>
</dbReference>
<dbReference type="SUPFAM" id="SSF51905">
    <property type="entry name" value="FAD/NAD(P)-binding domain"/>
    <property type="match status" value="1"/>
</dbReference>
<feature type="compositionally biased region" description="Polar residues" evidence="5">
    <location>
        <begin position="149"/>
        <end position="161"/>
    </location>
</feature>
<comment type="caution">
    <text evidence="7">The sequence shown here is derived from an EMBL/GenBank/DDBJ whole genome shotgun (WGS) entry which is preliminary data.</text>
</comment>
<dbReference type="GO" id="GO:0004497">
    <property type="term" value="F:monooxygenase activity"/>
    <property type="evidence" value="ECO:0007669"/>
    <property type="project" value="InterPro"/>
</dbReference>
<dbReference type="AlphaFoldDB" id="A0A9P6ILP0"/>
<feature type="compositionally biased region" description="Basic residues" evidence="5">
    <location>
        <begin position="231"/>
        <end position="240"/>
    </location>
</feature>
<dbReference type="InterPro" id="IPR036188">
    <property type="entry name" value="FAD/NAD-bd_sf"/>
</dbReference>
<accession>A0A9P6ILP0</accession>
<evidence type="ECO:0000256" key="5">
    <source>
        <dbReference type="SAM" id="MobiDB-lite"/>
    </source>
</evidence>
<gene>
    <name evidence="7" type="ORF">BGZ65_002626</name>
</gene>
<dbReference type="InterPro" id="IPR002938">
    <property type="entry name" value="FAD-bd"/>
</dbReference>
<evidence type="ECO:0000256" key="1">
    <source>
        <dbReference type="ARBA" id="ARBA00007992"/>
    </source>
</evidence>
<sequence>YGYDTLTIVRPKLHGILLSRIPAYKILFSKRITSAAQNNEGVKVRCEDGSTYTGDILVAADGGASPIRTAMYEEIRKRSKKVSHPTDYALPKVDQRCIVGVTEPLSIKQFPVLSSKNCELKLVMPKESNCMVWFIPMAERRFGWGITSPMPSTAQGTSVKSSDCRDTTESGLEIPSSPSSIHEVTRSFSAMSTSYSTPSSTSSVAQAGLNESGDYFGGTHGNTMNQNSVKKRQSFGRLSKHSSNSSGSQKTFQQYPNILQLNESSTLNVKDLPNDRVWGKLDEKFTIEDSIREQACPFGGTLGDLVDATSKKMICMAVVEEKFYHTWYFGRTVLIGDACHKLLPSSGHGTTQGILDAISMASLLAELPSSSPTDIEALFRLQFERRGPSARNAVMASENQELLLFNRKLTGKILRKIASTWISDWINIKLSDRLFEARPTLPFLKAVPERGSYANKDKTPPLMKDKRYEMARRKSISSGHLNGGTGSSRLGGKEQRLTSVDMEFHFPHSSSSLSPMSSPLLARPMSSMVDAKEGIPRRDWYAYQDR</sequence>
<comment type="similarity">
    <text evidence="1">Belongs to the paxM FAD-dependent monooxygenase family.</text>
</comment>
<evidence type="ECO:0000313" key="8">
    <source>
        <dbReference type="Proteomes" id="UP000749646"/>
    </source>
</evidence>
<evidence type="ECO:0000259" key="6">
    <source>
        <dbReference type="Pfam" id="PF01494"/>
    </source>
</evidence>
<dbReference type="PANTHER" id="PTHR47356:SF2">
    <property type="entry name" value="FAD-BINDING DOMAIN-CONTAINING PROTEIN-RELATED"/>
    <property type="match status" value="1"/>
</dbReference>
<keyword evidence="8" id="KW-1185">Reference proteome</keyword>
<evidence type="ECO:0000256" key="2">
    <source>
        <dbReference type="ARBA" id="ARBA00022630"/>
    </source>
</evidence>
<dbReference type="PANTHER" id="PTHR47356">
    <property type="entry name" value="FAD-DEPENDENT MONOOXYGENASE ASQG-RELATED"/>
    <property type="match status" value="1"/>
</dbReference>
<dbReference type="Pfam" id="PF01494">
    <property type="entry name" value="FAD_binding_3"/>
    <property type="match status" value="1"/>
</dbReference>
<keyword evidence="4" id="KW-0560">Oxidoreductase</keyword>